<organism evidence="10 11">
    <name type="scientific">Cladorrhinum samala</name>
    <dbReference type="NCBI Taxonomy" id="585594"/>
    <lineage>
        <taxon>Eukaryota</taxon>
        <taxon>Fungi</taxon>
        <taxon>Dikarya</taxon>
        <taxon>Ascomycota</taxon>
        <taxon>Pezizomycotina</taxon>
        <taxon>Sordariomycetes</taxon>
        <taxon>Sordariomycetidae</taxon>
        <taxon>Sordariales</taxon>
        <taxon>Podosporaceae</taxon>
        <taxon>Cladorrhinum</taxon>
    </lineage>
</organism>
<dbReference type="EC" id="3.5.4.3" evidence="8"/>
<dbReference type="GO" id="GO:0008892">
    <property type="term" value="F:guanine deaminase activity"/>
    <property type="evidence" value="ECO:0007669"/>
    <property type="project" value="UniProtKB-UniRule"/>
</dbReference>
<feature type="domain" description="Amidohydrolase-related" evidence="9">
    <location>
        <begin position="84"/>
        <end position="462"/>
    </location>
</feature>
<protein>
    <recommendedName>
        <fullName evidence="8">Guanine deaminase</fullName>
        <shortName evidence="8">Guanase</shortName>
        <ecNumber evidence="8">3.5.4.3</ecNumber>
    </recommendedName>
    <alternativeName>
        <fullName evidence="8">Guanine aminohydrolase</fullName>
    </alternativeName>
</protein>
<dbReference type="SUPFAM" id="SSF51556">
    <property type="entry name" value="Metallo-dependent hydrolases"/>
    <property type="match status" value="1"/>
</dbReference>
<comment type="function">
    <text evidence="7 8">Catalyzes the hydrolytic deamination of guanine, producing xanthine and ammonia.</text>
</comment>
<dbReference type="PANTHER" id="PTHR11271">
    <property type="entry name" value="GUANINE DEAMINASE"/>
    <property type="match status" value="1"/>
</dbReference>
<dbReference type="InterPro" id="IPR006680">
    <property type="entry name" value="Amidohydro-rel"/>
</dbReference>
<name>A0AAV9HZ71_9PEZI</name>
<evidence type="ECO:0000259" key="9">
    <source>
        <dbReference type="Pfam" id="PF01979"/>
    </source>
</evidence>
<evidence type="ECO:0000313" key="11">
    <source>
        <dbReference type="Proteomes" id="UP001321749"/>
    </source>
</evidence>
<comment type="pathway">
    <text evidence="1 8">Purine metabolism; guanine degradation; xanthine from guanine: step 1/1.</text>
</comment>
<evidence type="ECO:0000256" key="7">
    <source>
        <dbReference type="ARBA" id="ARBA00056079"/>
    </source>
</evidence>
<dbReference type="GO" id="GO:0006147">
    <property type="term" value="P:guanine catabolic process"/>
    <property type="evidence" value="ECO:0007669"/>
    <property type="project" value="UniProtKB-UniRule"/>
</dbReference>
<comment type="similarity">
    <text evidence="2 8">Belongs to the metallo-dependent hydrolases superfamily. ATZ/TRZ family.</text>
</comment>
<comment type="caution">
    <text evidence="10">The sequence shown here is derived from an EMBL/GenBank/DDBJ whole genome shotgun (WGS) entry which is preliminary data.</text>
</comment>
<dbReference type="Gene3D" id="3.20.20.140">
    <property type="entry name" value="Metal-dependent hydrolases"/>
    <property type="match status" value="1"/>
</dbReference>
<dbReference type="InterPro" id="IPR011059">
    <property type="entry name" value="Metal-dep_hydrolase_composite"/>
</dbReference>
<dbReference type="NCBIfam" id="TIGR02967">
    <property type="entry name" value="guan_deamin"/>
    <property type="match status" value="1"/>
</dbReference>
<comment type="catalytic activity">
    <reaction evidence="6 8">
        <text>guanine + H2O + H(+) = xanthine + NH4(+)</text>
        <dbReference type="Rhea" id="RHEA:14665"/>
        <dbReference type="ChEBI" id="CHEBI:15377"/>
        <dbReference type="ChEBI" id="CHEBI:15378"/>
        <dbReference type="ChEBI" id="CHEBI:16235"/>
        <dbReference type="ChEBI" id="CHEBI:17712"/>
        <dbReference type="ChEBI" id="CHEBI:28938"/>
        <dbReference type="EC" id="3.5.4.3"/>
    </reaction>
</comment>
<dbReference type="InterPro" id="IPR014311">
    <property type="entry name" value="Guanine_deaminase"/>
</dbReference>
<evidence type="ECO:0000256" key="4">
    <source>
        <dbReference type="ARBA" id="ARBA00022801"/>
    </source>
</evidence>
<comment type="cofactor">
    <cofactor evidence="8">
        <name>Zn(2+)</name>
        <dbReference type="ChEBI" id="CHEBI:29105"/>
    </cofactor>
    <text evidence="8">Binds 1 zinc ion per subunit.</text>
</comment>
<accession>A0AAV9HZ71</accession>
<dbReference type="Pfam" id="PF01979">
    <property type="entry name" value="Amidohydro_1"/>
    <property type="match status" value="1"/>
</dbReference>
<dbReference type="EMBL" id="MU864935">
    <property type="protein sequence ID" value="KAK4466002.1"/>
    <property type="molecule type" value="Genomic_DNA"/>
</dbReference>
<evidence type="ECO:0000313" key="10">
    <source>
        <dbReference type="EMBL" id="KAK4466002.1"/>
    </source>
</evidence>
<dbReference type="GO" id="GO:0005829">
    <property type="term" value="C:cytosol"/>
    <property type="evidence" value="ECO:0007669"/>
    <property type="project" value="TreeGrafter"/>
</dbReference>
<dbReference type="GO" id="GO:0008270">
    <property type="term" value="F:zinc ion binding"/>
    <property type="evidence" value="ECO:0007669"/>
    <property type="project" value="UniProtKB-UniRule"/>
</dbReference>
<dbReference type="AlphaFoldDB" id="A0AAV9HZ71"/>
<keyword evidence="4 8" id="KW-0378">Hydrolase</keyword>
<evidence type="ECO:0000256" key="8">
    <source>
        <dbReference type="RuleBase" id="RU366009"/>
    </source>
</evidence>
<reference evidence="10" key="2">
    <citation type="submission" date="2023-06" db="EMBL/GenBank/DDBJ databases">
        <authorList>
            <consortium name="Lawrence Berkeley National Laboratory"/>
            <person name="Mondo S.J."/>
            <person name="Hensen N."/>
            <person name="Bonometti L."/>
            <person name="Westerberg I."/>
            <person name="Brannstrom I.O."/>
            <person name="Guillou S."/>
            <person name="Cros-Aarteil S."/>
            <person name="Calhoun S."/>
            <person name="Haridas S."/>
            <person name="Kuo A."/>
            <person name="Pangilinan J."/>
            <person name="Riley R."/>
            <person name="Labutti K."/>
            <person name="Andreopoulos B."/>
            <person name="Lipzen A."/>
            <person name="Chen C."/>
            <person name="Yanf M."/>
            <person name="Daum C."/>
            <person name="Ng V."/>
            <person name="Clum A."/>
            <person name="Steindorff A."/>
            <person name="Ohm R."/>
            <person name="Martin F."/>
            <person name="Silar P."/>
            <person name="Natvig D."/>
            <person name="Lalanne C."/>
            <person name="Gautier V."/>
            <person name="Ament-Velasquez S.L."/>
            <person name="Kruys A."/>
            <person name="Hutchinson M.I."/>
            <person name="Powell A.J."/>
            <person name="Barry K."/>
            <person name="Miller A.N."/>
            <person name="Grigoriev I.V."/>
            <person name="Debuchy R."/>
            <person name="Gladieux P."/>
            <person name="Thoren M.H."/>
            <person name="Johannesson H."/>
        </authorList>
    </citation>
    <scope>NUCLEOTIDE SEQUENCE</scope>
    <source>
        <strain evidence="10">PSN324</strain>
    </source>
</reference>
<dbReference type="Proteomes" id="UP001321749">
    <property type="component" value="Unassembled WGS sequence"/>
</dbReference>
<evidence type="ECO:0000256" key="6">
    <source>
        <dbReference type="ARBA" id="ARBA00051148"/>
    </source>
</evidence>
<dbReference type="FunFam" id="3.20.20.140:FF:000022">
    <property type="entry name" value="Guanine deaminase"/>
    <property type="match status" value="1"/>
</dbReference>
<dbReference type="PANTHER" id="PTHR11271:SF49">
    <property type="entry name" value="GUANINE DEAMINASE"/>
    <property type="match status" value="1"/>
</dbReference>
<dbReference type="InterPro" id="IPR051607">
    <property type="entry name" value="Metallo-dep_hydrolases"/>
</dbReference>
<reference evidence="10" key="1">
    <citation type="journal article" date="2023" name="Mol. Phylogenet. Evol.">
        <title>Genome-scale phylogeny and comparative genomics of the fungal order Sordariales.</title>
        <authorList>
            <person name="Hensen N."/>
            <person name="Bonometti L."/>
            <person name="Westerberg I."/>
            <person name="Brannstrom I.O."/>
            <person name="Guillou S."/>
            <person name="Cros-Aarteil S."/>
            <person name="Calhoun S."/>
            <person name="Haridas S."/>
            <person name="Kuo A."/>
            <person name="Mondo S."/>
            <person name="Pangilinan J."/>
            <person name="Riley R."/>
            <person name="LaButti K."/>
            <person name="Andreopoulos B."/>
            <person name="Lipzen A."/>
            <person name="Chen C."/>
            <person name="Yan M."/>
            <person name="Daum C."/>
            <person name="Ng V."/>
            <person name="Clum A."/>
            <person name="Steindorff A."/>
            <person name="Ohm R.A."/>
            <person name="Martin F."/>
            <person name="Silar P."/>
            <person name="Natvig D.O."/>
            <person name="Lalanne C."/>
            <person name="Gautier V."/>
            <person name="Ament-Velasquez S.L."/>
            <person name="Kruys A."/>
            <person name="Hutchinson M.I."/>
            <person name="Powell A.J."/>
            <person name="Barry K."/>
            <person name="Miller A.N."/>
            <person name="Grigoriev I.V."/>
            <person name="Debuchy R."/>
            <person name="Gladieux P."/>
            <person name="Hiltunen Thoren M."/>
            <person name="Johannesson H."/>
        </authorList>
    </citation>
    <scope>NUCLEOTIDE SEQUENCE</scope>
    <source>
        <strain evidence="10">PSN324</strain>
    </source>
</reference>
<evidence type="ECO:0000256" key="2">
    <source>
        <dbReference type="ARBA" id="ARBA00006745"/>
    </source>
</evidence>
<evidence type="ECO:0000256" key="1">
    <source>
        <dbReference type="ARBA" id="ARBA00004984"/>
    </source>
</evidence>
<keyword evidence="11" id="KW-1185">Reference proteome</keyword>
<proteinExistence type="inferred from homology"/>
<gene>
    <name evidence="10" type="ORF">QBC42DRAFT_193874</name>
</gene>
<evidence type="ECO:0000256" key="3">
    <source>
        <dbReference type="ARBA" id="ARBA00022723"/>
    </source>
</evidence>
<keyword evidence="3 8" id="KW-0479">Metal-binding</keyword>
<evidence type="ECO:0000256" key="5">
    <source>
        <dbReference type="ARBA" id="ARBA00022833"/>
    </source>
</evidence>
<keyword evidence="5 8" id="KW-0862">Zinc</keyword>
<sequence>MSVTGSNRSRAFVGPVIHSLPRSEDGSTHTLEIIPLAFLLLNPQGTHIEFFAKDFDPSNPTVSLERLNLPIDQIDVTYLAAGEFLIPGFIDTHNHAPQWAMRGLGQGLHILDWLDQITFPQESKFADPAHAKRVYSSCVDGFLRQGTTTASYYGSVHGEATKILADLCLAKGQRAFVGKCNMTRNSPDSYRDASVENSLQVTMECIAHIRRIDPNAELVKHVLTPRFAISCTNETLQGLGQIAKENPDLPVQTHFNEAEQEILATTELFPQFGGSEADLYEHYGLLGPRTILAHCCHMTEHEMKRIKDLECGVAHCPVSNMTVGGGFMAAPVREFMRRGIKVGLGSDSGGGFSSSILDAMRQAMIASHAREKMTEGKDKSLSIGDVFYLATLGGAEVCGLAEKVGNFEVGKEFDALLIGTRDNPGIMTMVEDGDDLGTIFEKFIMTGDDRNILDVYVRGRLVKGRPMETA</sequence>
<dbReference type="Gene3D" id="2.30.40.10">
    <property type="entry name" value="Urease, subunit C, domain 1"/>
    <property type="match status" value="1"/>
</dbReference>
<dbReference type="InterPro" id="IPR032466">
    <property type="entry name" value="Metal_Hydrolase"/>
</dbReference>